<comment type="caution">
    <text evidence="9">The sequence shown here is derived from an EMBL/GenBank/DDBJ whole genome shotgun (WGS) entry which is preliminary data.</text>
</comment>
<dbReference type="PANTHER" id="PTHR10381:SF70">
    <property type="entry name" value="ATP-DEPENDENT CLP PROTEASE PROTEOLYTIC SUBUNIT"/>
    <property type="match status" value="1"/>
</dbReference>
<dbReference type="PANTHER" id="PTHR10381">
    <property type="entry name" value="ATP-DEPENDENT CLP PROTEASE PROTEOLYTIC SUBUNIT"/>
    <property type="match status" value="1"/>
</dbReference>
<dbReference type="GO" id="GO:0004252">
    <property type="term" value="F:serine-type endopeptidase activity"/>
    <property type="evidence" value="ECO:0007669"/>
    <property type="project" value="InterPro"/>
</dbReference>
<dbReference type="GO" id="GO:0004176">
    <property type="term" value="F:ATP-dependent peptidase activity"/>
    <property type="evidence" value="ECO:0007669"/>
    <property type="project" value="InterPro"/>
</dbReference>
<evidence type="ECO:0000313" key="9">
    <source>
        <dbReference type="EMBL" id="MCO5957653.1"/>
    </source>
</evidence>
<evidence type="ECO:0000256" key="4">
    <source>
        <dbReference type="ARBA" id="ARBA00022801"/>
    </source>
</evidence>
<dbReference type="InterPro" id="IPR001907">
    <property type="entry name" value="ClpP"/>
</dbReference>
<sequence>MPDFTRGNSQAYPLRYVRTHASLLRSNEMAAIFEDGQLRLTGYVGDYYFEDGFTSQDVVLALAGVDDDAELPVHLNSGGGIAAEGAAIHALLSARSGITHIIVEGIAASAASLIAMAGDTVTMSAGSVMMIHDPASGTFGTSADHSKTIEALEALATAYARVYAAKSGKTAEQCREIMKSERWFTPEEAVAEGFADDTTEAKAAPVAAFDYRIFAHAPKALTTLAKKKNWSHQAKMAAPAAQTRPPEEISMTDKERADQLAAENAKLKADLDKANGDIEAAVAADRGRRTSIMALPEAKGREALAEHLFVSGNTVEQAKATLSVSPAATPSNDENEEYRPRARMNGQGLNNQGGEGRGKDRTSVLAASVDRLNKRR</sequence>
<evidence type="ECO:0000256" key="6">
    <source>
        <dbReference type="RuleBase" id="RU003567"/>
    </source>
</evidence>
<dbReference type="GO" id="GO:0009368">
    <property type="term" value="C:endopeptidase Clp complex"/>
    <property type="evidence" value="ECO:0007669"/>
    <property type="project" value="TreeGrafter"/>
</dbReference>
<dbReference type="PRINTS" id="PR00127">
    <property type="entry name" value="CLPPROTEASEP"/>
</dbReference>
<keyword evidence="3 9" id="KW-0645">Protease</keyword>
<dbReference type="CDD" id="cd07016">
    <property type="entry name" value="S14_ClpP_1"/>
    <property type="match status" value="1"/>
</dbReference>
<evidence type="ECO:0000256" key="5">
    <source>
        <dbReference type="ARBA" id="ARBA00022825"/>
    </source>
</evidence>
<dbReference type="RefSeq" id="WP_250913339.1">
    <property type="nucleotide sequence ID" value="NZ_JAMXLX010000003.1"/>
</dbReference>
<evidence type="ECO:0000256" key="1">
    <source>
        <dbReference type="ARBA" id="ARBA00007039"/>
    </source>
</evidence>
<evidence type="ECO:0000256" key="8">
    <source>
        <dbReference type="SAM" id="MobiDB-lite"/>
    </source>
</evidence>
<organism evidence="9 10">
    <name type="scientific">Ciceribacter sichuanensis</name>
    <dbReference type="NCBI Taxonomy" id="2949647"/>
    <lineage>
        <taxon>Bacteria</taxon>
        <taxon>Pseudomonadati</taxon>
        <taxon>Pseudomonadota</taxon>
        <taxon>Alphaproteobacteria</taxon>
        <taxon>Hyphomicrobiales</taxon>
        <taxon>Rhizobiaceae</taxon>
        <taxon>Ciceribacter</taxon>
    </lineage>
</organism>
<dbReference type="InterPro" id="IPR029045">
    <property type="entry name" value="ClpP/crotonase-like_dom_sf"/>
</dbReference>
<gene>
    <name evidence="9" type="ORF">NBH21_12785</name>
</gene>
<reference evidence="9" key="1">
    <citation type="submission" date="2022-06" db="EMBL/GenBank/DDBJ databases">
        <authorList>
            <person name="Sun Q."/>
        </authorList>
    </citation>
    <scope>NUCLEOTIDE SEQUENCE</scope>
    <source>
        <strain evidence="9">S101</strain>
    </source>
</reference>
<dbReference type="EMBL" id="JAMXLX010000003">
    <property type="protein sequence ID" value="MCO5957653.1"/>
    <property type="molecule type" value="Genomic_DNA"/>
</dbReference>
<evidence type="ECO:0000256" key="3">
    <source>
        <dbReference type="ARBA" id="ARBA00022670"/>
    </source>
</evidence>
<keyword evidence="5" id="KW-0720">Serine protease</keyword>
<keyword evidence="4" id="KW-0378">Hydrolase</keyword>
<name>A0AAJ1F814_9HYPH</name>
<keyword evidence="7" id="KW-0175">Coiled coil</keyword>
<keyword evidence="2" id="KW-0963">Cytoplasm</keyword>
<dbReference type="GO" id="GO:0006515">
    <property type="term" value="P:protein quality control for misfolded or incompletely synthesized proteins"/>
    <property type="evidence" value="ECO:0007669"/>
    <property type="project" value="TreeGrafter"/>
</dbReference>
<evidence type="ECO:0000256" key="2">
    <source>
        <dbReference type="ARBA" id="ARBA00022490"/>
    </source>
</evidence>
<dbReference type="Gene3D" id="3.90.226.10">
    <property type="entry name" value="2-enoyl-CoA Hydratase, Chain A, domain 1"/>
    <property type="match status" value="1"/>
</dbReference>
<proteinExistence type="inferred from homology"/>
<dbReference type="AlphaFoldDB" id="A0AAJ1F814"/>
<dbReference type="Proteomes" id="UP001155380">
    <property type="component" value="Unassembled WGS sequence"/>
</dbReference>
<comment type="similarity">
    <text evidence="1 6">Belongs to the peptidase S14 family.</text>
</comment>
<dbReference type="NCBIfam" id="NF045542">
    <property type="entry name" value="Clp_rel_HeadMat"/>
    <property type="match status" value="1"/>
</dbReference>
<evidence type="ECO:0000256" key="7">
    <source>
        <dbReference type="SAM" id="Coils"/>
    </source>
</evidence>
<dbReference type="InterPro" id="IPR023562">
    <property type="entry name" value="ClpP/TepA"/>
</dbReference>
<accession>A0AAJ1F814</accession>
<dbReference type="GO" id="GO:0051117">
    <property type="term" value="F:ATPase binding"/>
    <property type="evidence" value="ECO:0007669"/>
    <property type="project" value="TreeGrafter"/>
</dbReference>
<feature type="coiled-coil region" evidence="7">
    <location>
        <begin position="257"/>
        <end position="284"/>
    </location>
</feature>
<evidence type="ECO:0000313" key="10">
    <source>
        <dbReference type="Proteomes" id="UP001155380"/>
    </source>
</evidence>
<dbReference type="SUPFAM" id="SSF52096">
    <property type="entry name" value="ClpP/crotonase"/>
    <property type="match status" value="1"/>
</dbReference>
<feature type="compositionally biased region" description="Polar residues" evidence="8">
    <location>
        <begin position="321"/>
        <end position="332"/>
    </location>
</feature>
<feature type="region of interest" description="Disordered" evidence="8">
    <location>
        <begin position="321"/>
        <end position="376"/>
    </location>
</feature>
<protein>
    <recommendedName>
        <fullName evidence="6">ATP-dependent Clp protease proteolytic subunit</fullName>
    </recommendedName>
</protein>
<dbReference type="Pfam" id="PF00574">
    <property type="entry name" value="CLP_protease"/>
    <property type="match status" value="1"/>
</dbReference>